<sequence length="191" mass="21261">MKIDQIELGAPDFSRAGTLHEALQGRRSEREFKTDKLSLGHLSGVLWSAYGVNREDGKRTAPSAMALYPMDVYAVLPEAVYHYVPEHHLLELVAEGDFRELAGVQDYVYTAPLNLLYIANTGRYTGSPLSPEMYLFLAGIDAGHMSENVYLYCASQGLKVVVRVGARVDELMRALMLDTGRRFILAQTVGY</sequence>
<dbReference type="Gene3D" id="3.40.109.10">
    <property type="entry name" value="NADH Oxidase"/>
    <property type="match status" value="1"/>
</dbReference>
<organism evidence="2 3">
    <name type="scientific">Rikenella microfusus</name>
    <dbReference type="NCBI Taxonomy" id="28139"/>
    <lineage>
        <taxon>Bacteria</taxon>
        <taxon>Pseudomonadati</taxon>
        <taxon>Bacteroidota</taxon>
        <taxon>Bacteroidia</taxon>
        <taxon>Bacteroidales</taxon>
        <taxon>Rikenellaceae</taxon>
        <taxon>Rikenella</taxon>
    </lineage>
</organism>
<dbReference type="SUPFAM" id="SSF55469">
    <property type="entry name" value="FMN-dependent nitroreductase-like"/>
    <property type="match status" value="1"/>
</dbReference>
<dbReference type="OrthoDB" id="9802775at2"/>
<dbReference type="InterPro" id="IPR029479">
    <property type="entry name" value="Nitroreductase"/>
</dbReference>
<dbReference type="EMBL" id="UGVL01000001">
    <property type="protein sequence ID" value="SUE32916.1"/>
    <property type="molecule type" value="Genomic_DNA"/>
</dbReference>
<feature type="domain" description="Nitroreductase" evidence="1">
    <location>
        <begin position="24"/>
        <end position="191"/>
    </location>
</feature>
<dbReference type="CDD" id="cd02142">
    <property type="entry name" value="McbC_SagB-like_oxidoreductase"/>
    <property type="match status" value="1"/>
</dbReference>
<dbReference type="PANTHER" id="PTHR43745:SF2">
    <property type="entry name" value="NITROREDUCTASE MJ1384-RELATED"/>
    <property type="match status" value="1"/>
</dbReference>
<dbReference type="Pfam" id="PF00881">
    <property type="entry name" value="Nitroreductase"/>
    <property type="match status" value="1"/>
</dbReference>
<evidence type="ECO:0000259" key="1">
    <source>
        <dbReference type="Pfam" id="PF00881"/>
    </source>
</evidence>
<evidence type="ECO:0000313" key="2">
    <source>
        <dbReference type="EMBL" id="SUE32916.1"/>
    </source>
</evidence>
<accession>A0A379MN65</accession>
<name>A0A379MN65_9BACT</name>
<dbReference type="AlphaFoldDB" id="A0A379MN65"/>
<keyword evidence="3" id="KW-1185">Reference proteome</keyword>
<dbReference type="STRING" id="880526.GCA_000427365_01340"/>
<dbReference type="InterPro" id="IPR000415">
    <property type="entry name" value="Nitroreductase-like"/>
</dbReference>
<protein>
    <submittedName>
        <fullName evidence="2">SagB-type dehydrogenase domain</fullName>
    </submittedName>
</protein>
<evidence type="ECO:0000313" key="3">
    <source>
        <dbReference type="Proteomes" id="UP000255233"/>
    </source>
</evidence>
<gene>
    <name evidence="2" type="ORF">NCTC11190_00098</name>
</gene>
<dbReference type="GO" id="GO:0016491">
    <property type="term" value="F:oxidoreductase activity"/>
    <property type="evidence" value="ECO:0007669"/>
    <property type="project" value="InterPro"/>
</dbReference>
<reference evidence="2 3" key="1">
    <citation type="submission" date="2018-06" db="EMBL/GenBank/DDBJ databases">
        <authorList>
            <consortium name="Pathogen Informatics"/>
            <person name="Doyle S."/>
        </authorList>
    </citation>
    <scope>NUCLEOTIDE SEQUENCE [LARGE SCALE GENOMIC DNA]</scope>
    <source>
        <strain evidence="2 3">NCTC11190</strain>
    </source>
</reference>
<dbReference type="InterPro" id="IPR052544">
    <property type="entry name" value="Bacteriocin_Proc_Enz"/>
</dbReference>
<dbReference type="RefSeq" id="WP_051214405.1">
    <property type="nucleotide sequence ID" value="NZ_UGVL01000001.1"/>
</dbReference>
<proteinExistence type="predicted"/>
<dbReference type="Proteomes" id="UP000255233">
    <property type="component" value="Unassembled WGS sequence"/>
</dbReference>
<dbReference type="PANTHER" id="PTHR43745">
    <property type="entry name" value="NITROREDUCTASE MJ1384-RELATED"/>
    <property type="match status" value="1"/>
</dbReference>